<protein>
    <submittedName>
        <fullName evidence="1">Uncharacterized protein</fullName>
    </submittedName>
</protein>
<keyword evidence="2" id="KW-1185">Reference proteome</keyword>
<dbReference type="Proteomes" id="UP001163387">
    <property type="component" value="Plasmid pSHM_2"/>
</dbReference>
<name>A0ABM8BZF5_9MOLU</name>
<sequence length="106" mass="12898">MRGISKKITNYKYKSLSHFRNSTNLKMIKNHLEIEKTKQKWLTYQQGWMLNDKKIKELMRDMIVFKSVNKNVEYENSKQELIKLGLNLEQTNEIEKFVDRVMERNK</sequence>
<reference evidence="1 2" key="1">
    <citation type="journal article" date="2022" name="Front. Microbiol.">
        <title>Male-killing mechanisms vary between Spiroplasma species.</title>
        <authorList>
            <person name="Arai H."/>
            <person name="Inoue M."/>
            <person name="Kageyama D."/>
        </authorList>
    </citation>
    <scope>NUCLEOTIDE SEQUENCE [LARGE SCALE GENOMIC DNA]</scope>
    <source>
        <strain evidence="2">sHm</strain>
        <plasmid evidence="1 2">pSHM_2</plasmid>
    </source>
</reference>
<keyword evidence="1" id="KW-0614">Plasmid</keyword>
<accession>A0ABM8BZF5</accession>
<evidence type="ECO:0000313" key="2">
    <source>
        <dbReference type="Proteomes" id="UP001163387"/>
    </source>
</evidence>
<gene>
    <name evidence="1" type="ORF">SHM_28670</name>
</gene>
<organism evidence="1 2">
    <name type="scientific">Spiroplasma ixodetis</name>
    <dbReference type="NCBI Taxonomy" id="2141"/>
    <lineage>
        <taxon>Bacteria</taxon>
        <taxon>Bacillati</taxon>
        <taxon>Mycoplasmatota</taxon>
        <taxon>Mollicutes</taxon>
        <taxon>Entomoplasmatales</taxon>
        <taxon>Spiroplasmataceae</taxon>
        <taxon>Spiroplasma</taxon>
    </lineage>
</organism>
<proteinExistence type="predicted"/>
<evidence type="ECO:0000313" key="1">
    <source>
        <dbReference type="EMBL" id="BDT05221.1"/>
    </source>
</evidence>
<geneLocation type="plasmid" evidence="1 2">
    <name>pSHM_2</name>
</geneLocation>
<dbReference type="EMBL" id="AP026935">
    <property type="protein sequence ID" value="BDT05221.1"/>
    <property type="molecule type" value="Genomic_DNA"/>
</dbReference>